<protein>
    <submittedName>
        <fullName evidence="8">GMC family oxidoreductase</fullName>
    </submittedName>
</protein>
<dbReference type="AlphaFoldDB" id="A0A5A9GMM9"/>
<evidence type="ECO:0000256" key="1">
    <source>
        <dbReference type="ARBA" id="ARBA00010790"/>
    </source>
</evidence>
<dbReference type="Pfam" id="PF05199">
    <property type="entry name" value="GMC_oxred_C"/>
    <property type="match status" value="1"/>
</dbReference>
<sequence>MPTDRYDVIIIGSGAGGGTLAYHLAPTGKRILLLERGEHLPRERENWESRAVVVEGRYKAPETWTDKNGHAFHPGIHYCVGGNTKFYGAVLFRLRERDFGPLYHKGGVSPPWPIGYADLAPYYTRAERLYSVHGERGSDPTEPPCDDPYPHPPVSHEPRIQALFDDLRRAGHRPFPLPVGIRLDESRPHRSDCVRCSTCDGFPCLVQAKADAHVTCVAPALEHPNVTLLTGAYVDRLETSPSGREVTGVVVRRDGLEATYRADIVVVSCGAINSAALLLRSANDRHPDGLANRSGVVGRHYMCHLNSALIAVSRRPNPTRFQKTLGLNDFYFGADDWDFPLGHIQMLGKTDAAMVSAESHGLLPAGAAERFASHALDFWLTSEDLPDPDNRVEVGRDGRITLRYTPNNVEAHERLTAKLKQLLRHIGCERTLIPREAYFGKRIPIAGTGHQNGTIRFGHDPETSALDVTCKAHDLDNLYVVDASFFPSSAAVNPTLTIIANALRVGDHLAARLGAQTIAARLGAQPLTACLGVQEGAA</sequence>
<keyword evidence="4" id="KW-0560">Oxidoreductase</keyword>
<feature type="compositionally biased region" description="Pro residues" evidence="5">
    <location>
        <begin position="141"/>
        <end position="152"/>
    </location>
</feature>
<dbReference type="Proteomes" id="UP000324927">
    <property type="component" value="Unassembled WGS sequence"/>
</dbReference>
<dbReference type="PANTHER" id="PTHR46056:SF12">
    <property type="entry name" value="LONG-CHAIN-ALCOHOL OXIDASE"/>
    <property type="match status" value="1"/>
</dbReference>
<dbReference type="GO" id="GO:0050660">
    <property type="term" value="F:flavin adenine dinucleotide binding"/>
    <property type="evidence" value="ECO:0007669"/>
    <property type="project" value="InterPro"/>
</dbReference>
<dbReference type="SUPFAM" id="SSF51905">
    <property type="entry name" value="FAD/NAD(P)-binding domain"/>
    <property type="match status" value="1"/>
</dbReference>
<reference evidence="8 9" key="1">
    <citation type="submission" date="2019-08" db="EMBL/GenBank/DDBJ databases">
        <authorList>
            <person name="Grouzdev D."/>
            <person name="Tikhonova E."/>
            <person name="Kravchenko I."/>
        </authorList>
    </citation>
    <scope>NUCLEOTIDE SEQUENCE [LARGE SCALE GENOMIC DNA]</scope>
    <source>
        <strain evidence="8 9">59b</strain>
    </source>
</reference>
<dbReference type="InterPro" id="IPR007867">
    <property type="entry name" value="GMC_OxRtase_C"/>
</dbReference>
<dbReference type="Pfam" id="PF00732">
    <property type="entry name" value="GMC_oxred_N"/>
    <property type="match status" value="1"/>
</dbReference>
<evidence type="ECO:0000256" key="5">
    <source>
        <dbReference type="SAM" id="MobiDB-lite"/>
    </source>
</evidence>
<dbReference type="Gene3D" id="3.50.50.60">
    <property type="entry name" value="FAD/NAD(P)-binding domain"/>
    <property type="match status" value="3"/>
</dbReference>
<comment type="similarity">
    <text evidence="1">Belongs to the GMC oxidoreductase family.</text>
</comment>
<evidence type="ECO:0000313" key="8">
    <source>
        <dbReference type="EMBL" id="KAA0595627.1"/>
    </source>
</evidence>
<dbReference type="GO" id="GO:0016614">
    <property type="term" value="F:oxidoreductase activity, acting on CH-OH group of donors"/>
    <property type="evidence" value="ECO:0007669"/>
    <property type="project" value="InterPro"/>
</dbReference>
<feature type="domain" description="Glucose-methanol-choline oxidoreductase C-terminal" evidence="7">
    <location>
        <begin position="405"/>
        <end position="502"/>
    </location>
</feature>
<organism evidence="8 9">
    <name type="scientific">Azospirillum lipoferum</name>
    <dbReference type="NCBI Taxonomy" id="193"/>
    <lineage>
        <taxon>Bacteria</taxon>
        <taxon>Pseudomonadati</taxon>
        <taxon>Pseudomonadota</taxon>
        <taxon>Alphaproteobacteria</taxon>
        <taxon>Rhodospirillales</taxon>
        <taxon>Azospirillaceae</taxon>
        <taxon>Azospirillum</taxon>
    </lineage>
</organism>
<name>A0A5A9GMM9_AZOLI</name>
<feature type="domain" description="Glucose-methanol-choline oxidoreductase N-terminal" evidence="6">
    <location>
        <begin position="180"/>
        <end position="304"/>
    </location>
</feature>
<feature type="region of interest" description="Disordered" evidence="5">
    <location>
        <begin position="133"/>
        <end position="152"/>
    </location>
</feature>
<dbReference type="PRINTS" id="PR00411">
    <property type="entry name" value="PNDRDTASEI"/>
</dbReference>
<evidence type="ECO:0000259" key="7">
    <source>
        <dbReference type="Pfam" id="PF05199"/>
    </source>
</evidence>
<dbReference type="Pfam" id="PF13450">
    <property type="entry name" value="NAD_binding_8"/>
    <property type="match status" value="1"/>
</dbReference>
<dbReference type="RefSeq" id="WP_149231813.1">
    <property type="nucleotide sequence ID" value="NZ_JALJXJ010000006.1"/>
</dbReference>
<proteinExistence type="inferred from homology"/>
<dbReference type="InterPro" id="IPR036188">
    <property type="entry name" value="FAD/NAD-bd_sf"/>
</dbReference>
<dbReference type="EMBL" id="VTTN01000005">
    <property type="protein sequence ID" value="KAA0595627.1"/>
    <property type="molecule type" value="Genomic_DNA"/>
</dbReference>
<evidence type="ECO:0000256" key="4">
    <source>
        <dbReference type="ARBA" id="ARBA00023002"/>
    </source>
</evidence>
<accession>A0A5A9GMM9</accession>
<evidence type="ECO:0000259" key="6">
    <source>
        <dbReference type="Pfam" id="PF00732"/>
    </source>
</evidence>
<keyword evidence="2" id="KW-0285">Flavoprotein</keyword>
<gene>
    <name evidence="8" type="ORF">FZ942_14590</name>
</gene>
<evidence type="ECO:0000256" key="2">
    <source>
        <dbReference type="ARBA" id="ARBA00022630"/>
    </source>
</evidence>
<dbReference type="PANTHER" id="PTHR46056">
    <property type="entry name" value="LONG-CHAIN-ALCOHOL OXIDASE"/>
    <property type="match status" value="1"/>
</dbReference>
<evidence type="ECO:0000256" key="3">
    <source>
        <dbReference type="ARBA" id="ARBA00022827"/>
    </source>
</evidence>
<evidence type="ECO:0000313" key="9">
    <source>
        <dbReference type="Proteomes" id="UP000324927"/>
    </source>
</evidence>
<comment type="caution">
    <text evidence="8">The sequence shown here is derived from an EMBL/GenBank/DDBJ whole genome shotgun (WGS) entry which is preliminary data.</text>
</comment>
<keyword evidence="9" id="KW-1185">Reference proteome</keyword>
<keyword evidence="3" id="KW-0274">FAD</keyword>
<dbReference type="OrthoDB" id="9798604at2"/>
<dbReference type="InterPro" id="IPR000172">
    <property type="entry name" value="GMC_OxRdtase_N"/>
</dbReference>